<comment type="caution">
    <text evidence="1">The sequence shown here is derived from an EMBL/GenBank/DDBJ whole genome shotgun (WGS) entry which is preliminary data.</text>
</comment>
<evidence type="ECO:0000313" key="1">
    <source>
        <dbReference type="EMBL" id="KAG1908155.1"/>
    </source>
</evidence>
<name>A0AAD4EL17_9AGAM</name>
<dbReference type="EMBL" id="JABBWK010000001">
    <property type="protein sequence ID" value="KAG1908155.1"/>
    <property type="molecule type" value="Genomic_DNA"/>
</dbReference>
<dbReference type="GeneID" id="64670681"/>
<reference evidence="1" key="1">
    <citation type="journal article" date="2020" name="New Phytol.">
        <title>Comparative genomics reveals dynamic genome evolution in host specialist ectomycorrhizal fungi.</title>
        <authorList>
            <person name="Lofgren L.A."/>
            <person name="Nguyen N.H."/>
            <person name="Vilgalys R."/>
            <person name="Ruytinx J."/>
            <person name="Liao H.L."/>
            <person name="Branco S."/>
            <person name="Kuo A."/>
            <person name="LaButti K."/>
            <person name="Lipzen A."/>
            <person name="Andreopoulos W."/>
            <person name="Pangilinan J."/>
            <person name="Riley R."/>
            <person name="Hundley H."/>
            <person name="Na H."/>
            <person name="Barry K."/>
            <person name="Grigoriev I.V."/>
            <person name="Stajich J.E."/>
            <person name="Kennedy P.G."/>
        </authorList>
    </citation>
    <scope>NUCLEOTIDE SEQUENCE</scope>
    <source>
        <strain evidence="1">FC203</strain>
    </source>
</reference>
<dbReference type="Proteomes" id="UP001195769">
    <property type="component" value="Unassembled WGS sequence"/>
</dbReference>
<keyword evidence="2" id="KW-1185">Reference proteome</keyword>
<accession>A0AAD4EL17</accession>
<proteinExistence type="predicted"/>
<evidence type="ECO:0000313" key="2">
    <source>
        <dbReference type="Proteomes" id="UP001195769"/>
    </source>
</evidence>
<dbReference type="RefSeq" id="XP_041233730.1">
    <property type="nucleotide sequence ID" value="XM_041376383.1"/>
</dbReference>
<organism evidence="1 2">
    <name type="scientific">Suillus fuscotomentosus</name>
    <dbReference type="NCBI Taxonomy" id="1912939"/>
    <lineage>
        <taxon>Eukaryota</taxon>
        <taxon>Fungi</taxon>
        <taxon>Dikarya</taxon>
        <taxon>Basidiomycota</taxon>
        <taxon>Agaricomycotina</taxon>
        <taxon>Agaricomycetes</taxon>
        <taxon>Agaricomycetidae</taxon>
        <taxon>Boletales</taxon>
        <taxon>Suillineae</taxon>
        <taxon>Suillaceae</taxon>
        <taxon>Suillus</taxon>
    </lineage>
</organism>
<dbReference type="AlphaFoldDB" id="A0AAD4EL17"/>
<protein>
    <submittedName>
        <fullName evidence="1">Uncharacterized protein</fullName>
    </submittedName>
</protein>
<sequence length="208" mass="22644">MPLTPVALDAITHTSIVVPIATKTVEGMKLGTTAKSISRGKPVNKLAVVLEVDQGGHFLNVVTMTTFNGLTLTEQLEAGRIDDRMQWCPLGSAPQALAGHQAVPIEHEGDSLSYVLLEPIKYYPEGTSSGSRDSLTSRVHPVYLEDDTIHGEVQRLRRGRAHRMKVYVMGWVGLGGGVENSMPVPHQGEDCWNGRVPLQTLQNPSLMI</sequence>
<gene>
    <name evidence="1" type="ORF">F5891DRAFT_973647</name>
</gene>